<dbReference type="Pfam" id="PF01722">
    <property type="entry name" value="BolA"/>
    <property type="match status" value="1"/>
</dbReference>
<name>A0ABT8D5N9_9RHOB</name>
<keyword evidence="3" id="KW-1185">Reference proteome</keyword>
<evidence type="ECO:0000313" key="2">
    <source>
        <dbReference type="EMBL" id="MDN3711794.1"/>
    </source>
</evidence>
<dbReference type="Proteomes" id="UP001243846">
    <property type="component" value="Unassembled WGS sequence"/>
</dbReference>
<evidence type="ECO:0000256" key="1">
    <source>
        <dbReference type="RuleBase" id="RU003860"/>
    </source>
</evidence>
<dbReference type="PANTHER" id="PTHR46230:SF7">
    <property type="entry name" value="BOLA-LIKE PROTEIN 1"/>
    <property type="match status" value="1"/>
</dbReference>
<dbReference type="PIRSF" id="PIRSF003113">
    <property type="entry name" value="BolA"/>
    <property type="match status" value="1"/>
</dbReference>
<gene>
    <name evidence="2" type="ORF">QWZ10_08060</name>
</gene>
<protein>
    <submittedName>
        <fullName evidence="2">BolA family protein</fullName>
    </submittedName>
</protein>
<accession>A0ABT8D5N9</accession>
<evidence type="ECO:0000313" key="3">
    <source>
        <dbReference type="Proteomes" id="UP001243846"/>
    </source>
</evidence>
<dbReference type="EMBL" id="JAUFRC010000001">
    <property type="protein sequence ID" value="MDN3711794.1"/>
    <property type="molecule type" value="Genomic_DNA"/>
</dbReference>
<dbReference type="InterPro" id="IPR036065">
    <property type="entry name" value="BolA-like_sf"/>
</dbReference>
<reference evidence="3" key="1">
    <citation type="journal article" date="2019" name="Int. J. Syst. Evol. Microbiol.">
        <title>The Global Catalogue of Microorganisms (GCM) 10K type strain sequencing project: providing services to taxonomists for standard genome sequencing and annotation.</title>
        <authorList>
            <consortium name="The Broad Institute Genomics Platform"/>
            <consortium name="The Broad Institute Genome Sequencing Center for Infectious Disease"/>
            <person name="Wu L."/>
            <person name="Ma J."/>
        </authorList>
    </citation>
    <scope>NUCLEOTIDE SEQUENCE [LARGE SCALE GENOMIC DNA]</scope>
    <source>
        <strain evidence="3">CECT 8482</strain>
    </source>
</reference>
<comment type="similarity">
    <text evidence="1">Belongs to the BolA/IbaG family.</text>
</comment>
<sequence length="98" mass="10821">MIAEEMRSRLAELQPEAIEIIDESESHRGHSGFRDGGESHFRIRLVSPHFAGLSRIERHRLVHRTLGDIVPRIHALALDLQESATVSAPSLAAPPAEA</sequence>
<dbReference type="SUPFAM" id="SSF82657">
    <property type="entry name" value="BolA-like"/>
    <property type="match status" value="1"/>
</dbReference>
<dbReference type="Gene3D" id="3.30.300.90">
    <property type="entry name" value="BolA-like"/>
    <property type="match status" value="1"/>
</dbReference>
<comment type="caution">
    <text evidence="2">The sequence shown here is derived from an EMBL/GenBank/DDBJ whole genome shotgun (WGS) entry which is preliminary data.</text>
</comment>
<dbReference type="InterPro" id="IPR002634">
    <property type="entry name" value="BolA"/>
</dbReference>
<organism evidence="2 3">
    <name type="scientific">Paracoccus cavernae</name>
    <dbReference type="NCBI Taxonomy" id="1571207"/>
    <lineage>
        <taxon>Bacteria</taxon>
        <taxon>Pseudomonadati</taxon>
        <taxon>Pseudomonadota</taxon>
        <taxon>Alphaproteobacteria</taxon>
        <taxon>Rhodobacterales</taxon>
        <taxon>Paracoccaceae</taxon>
        <taxon>Paracoccus</taxon>
    </lineage>
</organism>
<proteinExistence type="inferred from homology"/>
<dbReference type="RefSeq" id="WP_377686068.1">
    <property type="nucleotide sequence ID" value="NZ_JBHMDZ010000013.1"/>
</dbReference>
<dbReference type="PANTHER" id="PTHR46230">
    <property type="match status" value="1"/>
</dbReference>